<comment type="similarity">
    <text evidence="1">Belongs to the short-chain dehydrogenases/reductases (SDR) family.</text>
</comment>
<proteinExistence type="inferred from homology"/>
<evidence type="ECO:0000256" key="2">
    <source>
        <dbReference type="ARBA" id="ARBA00023002"/>
    </source>
</evidence>
<dbReference type="SUPFAM" id="SSF51735">
    <property type="entry name" value="NAD(P)-binding Rossmann-fold domains"/>
    <property type="match status" value="1"/>
</dbReference>
<accession>A0A4U0RX05</accession>
<evidence type="ECO:0000313" key="5">
    <source>
        <dbReference type="Proteomes" id="UP000305778"/>
    </source>
</evidence>
<dbReference type="SMART" id="SM00822">
    <property type="entry name" value="PKS_KR"/>
    <property type="match status" value="1"/>
</dbReference>
<dbReference type="OrthoDB" id="286404at2"/>
<dbReference type="Gene3D" id="3.40.50.720">
    <property type="entry name" value="NAD(P)-binding Rossmann-like Domain"/>
    <property type="match status" value="1"/>
</dbReference>
<dbReference type="NCBIfam" id="NF005559">
    <property type="entry name" value="PRK07231.1"/>
    <property type="match status" value="1"/>
</dbReference>
<name>A0A4U0RX05_9ACTN</name>
<dbReference type="PRINTS" id="PR00080">
    <property type="entry name" value="SDRFAMILY"/>
</dbReference>
<sequence>MGGRMQDKTALVTGSTSNIGRAIAEAFAAEGAHVVVSGRNRERGAQVIERIRTAGGRADFVEADLDGSAGASRDLAERARGALGGRIDVLVNNAGIYPGGTTAATDEETFDQVYAVNVKAPFFLTAAVAPAMAQAGGGTIINLGSWIARLGIPVGALYSSTKGAVETLTRAWAAEFGPMGVRVNAISPGVIVTRAVGESKPHPGEIMMKGTPVGGVGSPDAIAHAAVWLASDEAAFVHGTVVDVDGGRTGAAVIFV</sequence>
<dbReference type="PRINTS" id="PR00081">
    <property type="entry name" value="GDHRDH"/>
</dbReference>
<reference evidence="4 5" key="1">
    <citation type="submission" date="2019-04" db="EMBL/GenBank/DDBJ databases">
        <title>Streptomyces oryziradicis sp. nov., a novel actinomycete isolated from rhizosphere soil of rice (Oryza sativa L.).</title>
        <authorList>
            <person name="Li C."/>
        </authorList>
    </citation>
    <scope>NUCLEOTIDE SEQUENCE [LARGE SCALE GENOMIC DNA]</scope>
    <source>
        <strain evidence="4 5">NEAU-C40</strain>
    </source>
</reference>
<dbReference type="Pfam" id="PF13561">
    <property type="entry name" value="adh_short_C2"/>
    <property type="match status" value="1"/>
</dbReference>
<evidence type="ECO:0000313" key="4">
    <source>
        <dbReference type="EMBL" id="TKA00852.1"/>
    </source>
</evidence>
<keyword evidence="5" id="KW-1185">Reference proteome</keyword>
<dbReference type="FunFam" id="3.40.50.720:FF:000084">
    <property type="entry name" value="Short-chain dehydrogenase reductase"/>
    <property type="match status" value="1"/>
</dbReference>
<dbReference type="InterPro" id="IPR002347">
    <property type="entry name" value="SDR_fam"/>
</dbReference>
<dbReference type="GO" id="GO:0016491">
    <property type="term" value="F:oxidoreductase activity"/>
    <property type="evidence" value="ECO:0007669"/>
    <property type="project" value="UniProtKB-KW"/>
</dbReference>
<keyword evidence="2" id="KW-0560">Oxidoreductase</keyword>
<dbReference type="CDD" id="cd05233">
    <property type="entry name" value="SDR_c"/>
    <property type="match status" value="1"/>
</dbReference>
<dbReference type="InterPro" id="IPR036291">
    <property type="entry name" value="NAD(P)-bd_dom_sf"/>
</dbReference>
<dbReference type="PANTHER" id="PTHR43639:SF1">
    <property type="entry name" value="SHORT-CHAIN DEHYDROGENASE_REDUCTASE FAMILY PROTEIN"/>
    <property type="match status" value="1"/>
</dbReference>
<dbReference type="RefSeq" id="WP_136729324.1">
    <property type="nucleotide sequence ID" value="NZ_SUMC01000079.1"/>
</dbReference>
<dbReference type="InterPro" id="IPR057326">
    <property type="entry name" value="KR_dom"/>
</dbReference>
<gene>
    <name evidence="4" type="ORF">FCI23_41730</name>
</gene>
<feature type="domain" description="Ketoreductase" evidence="3">
    <location>
        <begin position="8"/>
        <end position="189"/>
    </location>
</feature>
<evidence type="ECO:0000259" key="3">
    <source>
        <dbReference type="SMART" id="SM00822"/>
    </source>
</evidence>
<dbReference type="PANTHER" id="PTHR43639">
    <property type="entry name" value="OXIDOREDUCTASE, SHORT-CHAIN DEHYDROGENASE/REDUCTASE FAMILY (AFU_ORTHOLOGUE AFUA_5G02870)"/>
    <property type="match status" value="1"/>
</dbReference>
<organism evidence="4 5">
    <name type="scientific">Actinacidiphila oryziradicis</name>
    <dbReference type="NCBI Taxonomy" id="2571141"/>
    <lineage>
        <taxon>Bacteria</taxon>
        <taxon>Bacillati</taxon>
        <taxon>Actinomycetota</taxon>
        <taxon>Actinomycetes</taxon>
        <taxon>Kitasatosporales</taxon>
        <taxon>Streptomycetaceae</taxon>
        <taxon>Actinacidiphila</taxon>
    </lineage>
</organism>
<dbReference type="InterPro" id="IPR020904">
    <property type="entry name" value="Sc_DH/Rdtase_CS"/>
</dbReference>
<dbReference type="Proteomes" id="UP000305778">
    <property type="component" value="Unassembled WGS sequence"/>
</dbReference>
<dbReference type="PROSITE" id="PS00061">
    <property type="entry name" value="ADH_SHORT"/>
    <property type="match status" value="1"/>
</dbReference>
<evidence type="ECO:0000256" key="1">
    <source>
        <dbReference type="ARBA" id="ARBA00006484"/>
    </source>
</evidence>
<protein>
    <submittedName>
        <fullName evidence="4">SDR family oxidoreductase</fullName>
    </submittedName>
</protein>
<comment type="caution">
    <text evidence="4">The sequence shown here is derived from an EMBL/GenBank/DDBJ whole genome shotgun (WGS) entry which is preliminary data.</text>
</comment>
<dbReference type="EMBL" id="SUMC01000079">
    <property type="protein sequence ID" value="TKA00852.1"/>
    <property type="molecule type" value="Genomic_DNA"/>
</dbReference>
<dbReference type="AlphaFoldDB" id="A0A4U0RX05"/>